<dbReference type="AlphaFoldDB" id="A0A5J4L356"/>
<gene>
    <name evidence="7" type="ORF">A45J_2439</name>
</gene>
<organism evidence="7">
    <name type="scientific">hot springs metagenome</name>
    <dbReference type="NCBI Taxonomy" id="433727"/>
    <lineage>
        <taxon>unclassified sequences</taxon>
        <taxon>metagenomes</taxon>
        <taxon>ecological metagenomes</taxon>
    </lineage>
</organism>
<reference evidence="7" key="1">
    <citation type="submission" date="2019-10" db="EMBL/GenBank/DDBJ databases">
        <title>Metagenomic sequencing of thiosulfate-disproportionating enrichment culture.</title>
        <authorList>
            <person name="Umezawa K."/>
            <person name="Kojima H."/>
            <person name="Fukui M."/>
        </authorList>
    </citation>
    <scope>NUCLEOTIDE SEQUENCE</scope>
    <source>
        <strain evidence="7">45J</strain>
    </source>
</reference>
<evidence type="ECO:0000313" key="7">
    <source>
        <dbReference type="EMBL" id="GER94675.1"/>
    </source>
</evidence>
<dbReference type="GO" id="GO:0051537">
    <property type="term" value="F:2 iron, 2 sulfur cluster binding"/>
    <property type="evidence" value="ECO:0007669"/>
    <property type="project" value="UniProtKB-KW"/>
</dbReference>
<dbReference type="Gene3D" id="1.10.10.1590">
    <property type="entry name" value="NADH-quinone oxidoreductase subunit E"/>
    <property type="match status" value="1"/>
</dbReference>
<keyword evidence="2" id="KW-0001">2Fe-2S</keyword>
<dbReference type="PANTHER" id="PTHR43342">
    <property type="entry name" value="NADH-QUINONE OXIDOREDUCTASE, E SUBUNIT"/>
    <property type="match status" value="1"/>
</dbReference>
<dbReference type="InterPro" id="IPR028431">
    <property type="entry name" value="NADP_DH_HndA-like"/>
</dbReference>
<dbReference type="EMBL" id="BLAB01000001">
    <property type="protein sequence ID" value="GER94675.1"/>
    <property type="molecule type" value="Genomic_DNA"/>
</dbReference>
<dbReference type="Gene3D" id="3.40.30.10">
    <property type="entry name" value="Glutaredoxin"/>
    <property type="match status" value="1"/>
</dbReference>
<dbReference type="Pfam" id="PF01257">
    <property type="entry name" value="2Fe-2S_thioredx"/>
    <property type="match status" value="1"/>
</dbReference>
<sequence length="153" mass="17090">MEETLKSLINNFKKKEGNIISLLQETQNAFGYIPEDAVYFFSKELNIPASRFFGVATFYAQFYLKPRGKNIITACCGTACHVKGAEKLINSAKRELHLTDENNTTDDKKFTLEQVACVGACSIAPVVIINKKVYGKMTADKLTKEIKALRQEG</sequence>
<name>A0A5J4L356_9ZZZZ</name>
<comment type="cofactor">
    <cofactor evidence="6">
        <name>[2Fe-2S] cluster</name>
        <dbReference type="ChEBI" id="CHEBI:190135"/>
    </cofactor>
</comment>
<protein>
    <submittedName>
        <fullName evidence="7">NADH-quinone oxidoreductase subunit NuoE</fullName>
    </submittedName>
</protein>
<keyword evidence="3" id="KW-0479">Metal-binding</keyword>
<dbReference type="SUPFAM" id="SSF52833">
    <property type="entry name" value="Thioredoxin-like"/>
    <property type="match status" value="1"/>
</dbReference>
<dbReference type="InterPro" id="IPR041921">
    <property type="entry name" value="NuoE_N"/>
</dbReference>
<comment type="caution">
    <text evidence="7">The sequence shown here is derived from an EMBL/GenBank/DDBJ whole genome shotgun (WGS) entry which is preliminary data.</text>
</comment>
<dbReference type="InterPro" id="IPR042128">
    <property type="entry name" value="NuoE_dom"/>
</dbReference>
<keyword evidence="5" id="KW-0411">Iron-sulfur</keyword>
<evidence type="ECO:0000256" key="4">
    <source>
        <dbReference type="ARBA" id="ARBA00023004"/>
    </source>
</evidence>
<evidence type="ECO:0000256" key="1">
    <source>
        <dbReference type="ARBA" id="ARBA00010643"/>
    </source>
</evidence>
<dbReference type="PIRSF" id="PIRSF000216">
    <property type="entry name" value="NADH_DH_24kDa"/>
    <property type="match status" value="1"/>
</dbReference>
<accession>A0A5J4L356</accession>
<proteinExistence type="inferred from homology"/>
<keyword evidence="4" id="KW-0408">Iron</keyword>
<dbReference type="PANTHER" id="PTHR43342:SF1">
    <property type="entry name" value="BIFURCATING [FEFE] HYDROGENASE GAMMA SUBUNIT"/>
    <property type="match status" value="1"/>
</dbReference>
<evidence type="ECO:0000256" key="6">
    <source>
        <dbReference type="ARBA" id="ARBA00034078"/>
    </source>
</evidence>
<dbReference type="GO" id="GO:0016491">
    <property type="term" value="F:oxidoreductase activity"/>
    <property type="evidence" value="ECO:0007669"/>
    <property type="project" value="InterPro"/>
</dbReference>
<evidence type="ECO:0000256" key="2">
    <source>
        <dbReference type="ARBA" id="ARBA00022714"/>
    </source>
</evidence>
<comment type="similarity">
    <text evidence="1">Belongs to the complex I 24 kDa subunit family.</text>
</comment>
<evidence type="ECO:0000256" key="5">
    <source>
        <dbReference type="ARBA" id="ARBA00023014"/>
    </source>
</evidence>
<dbReference type="GO" id="GO:0046872">
    <property type="term" value="F:metal ion binding"/>
    <property type="evidence" value="ECO:0007669"/>
    <property type="project" value="UniProtKB-KW"/>
</dbReference>
<dbReference type="InterPro" id="IPR002023">
    <property type="entry name" value="NuoE-like"/>
</dbReference>
<dbReference type="InterPro" id="IPR036249">
    <property type="entry name" value="Thioredoxin-like_sf"/>
</dbReference>
<dbReference type="CDD" id="cd03064">
    <property type="entry name" value="TRX_Fd_NuoE"/>
    <property type="match status" value="1"/>
</dbReference>
<evidence type="ECO:0000256" key="3">
    <source>
        <dbReference type="ARBA" id="ARBA00022723"/>
    </source>
</evidence>